<evidence type="ECO:0000313" key="2">
    <source>
        <dbReference type="Proteomes" id="UP001234178"/>
    </source>
</evidence>
<gene>
    <name evidence="1" type="ORF">OUZ56_013964</name>
</gene>
<keyword evidence="2" id="KW-1185">Reference proteome</keyword>
<name>A0ABQ9Z7H0_9CRUS</name>
<protein>
    <submittedName>
        <fullName evidence="1">Uncharacterized protein</fullName>
    </submittedName>
</protein>
<organism evidence="1 2">
    <name type="scientific">Daphnia magna</name>
    <dbReference type="NCBI Taxonomy" id="35525"/>
    <lineage>
        <taxon>Eukaryota</taxon>
        <taxon>Metazoa</taxon>
        <taxon>Ecdysozoa</taxon>
        <taxon>Arthropoda</taxon>
        <taxon>Crustacea</taxon>
        <taxon>Branchiopoda</taxon>
        <taxon>Diplostraca</taxon>
        <taxon>Cladocera</taxon>
        <taxon>Anomopoda</taxon>
        <taxon>Daphniidae</taxon>
        <taxon>Daphnia</taxon>
    </lineage>
</organism>
<sequence length="61" mass="6714">MDHHAMCLDYIPLRKYRKSSTDEAVASRQSHPASCSNRVGIQTEPVLPTGVLYGQKIEGLG</sequence>
<reference evidence="1 2" key="1">
    <citation type="journal article" date="2023" name="Nucleic Acids Res.">
        <title>The hologenome of Daphnia magna reveals possible DNA methylation and microbiome-mediated evolution of the host genome.</title>
        <authorList>
            <person name="Chaturvedi A."/>
            <person name="Li X."/>
            <person name="Dhandapani V."/>
            <person name="Marshall H."/>
            <person name="Kissane S."/>
            <person name="Cuenca-Cambronero M."/>
            <person name="Asole G."/>
            <person name="Calvet F."/>
            <person name="Ruiz-Romero M."/>
            <person name="Marangio P."/>
            <person name="Guigo R."/>
            <person name="Rago D."/>
            <person name="Mirbahai L."/>
            <person name="Eastwood N."/>
            <person name="Colbourne J.K."/>
            <person name="Zhou J."/>
            <person name="Mallon E."/>
            <person name="Orsini L."/>
        </authorList>
    </citation>
    <scope>NUCLEOTIDE SEQUENCE [LARGE SCALE GENOMIC DNA]</scope>
    <source>
        <strain evidence="1">LRV0_1</strain>
    </source>
</reference>
<accession>A0ABQ9Z7H0</accession>
<dbReference type="Proteomes" id="UP001234178">
    <property type="component" value="Unassembled WGS sequence"/>
</dbReference>
<dbReference type="EMBL" id="JAOYFB010000002">
    <property type="protein sequence ID" value="KAK4008837.1"/>
    <property type="molecule type" value="Genomic_DNA"/>
</dbReference>
<evidence type="ECO:0000313" key="1">
    <source>
        <dbReference type="EMBL" id="KAK4008837.1"/>
    </source>
</evidence>
<comment type="caution">
    <text evidence="1">The sequence shown here is derived from an EMBL/GenBank/DDBJ whole genome shotgun (WGS) entry which is preliminary data.</text>
</comment>
<proteinExistence type="predicted"/>